<evidence type="ECO:0000313" key="3">
    <source>
        <dbReference type="Proteomes" id="UP000823405"/>
    </source>
</evidence>
<protein>
    <submittedName>
        <fullName evidence="2">Uncharacterized protein</fullName>
    </submittedName>
</protein>
<accession>A0A9P6UEI1</accession>
<sequence length="139" mass="15677">QDIALQDQDRDLNLDGHEDDGRVVLESLLEDENTEAQEAENSTLLLDTISKAFDGIECKPPMPVGVEWSRRGSEVDAIRAEAETGTFRILCDYSVDDNKAEKRFQWIRSLWRSFDSPHEVKDDGDGDGGGEVEYPRVFS</sequence>
<comment type="caution">
    <text evidence="2">The sequence shown here is derived from an EMBL/GenBank/DDBJ whole genome shotgun (WGS) entry which is preliminary data.</text>
</comment>
<evidence type="ECO:0000256" key="1">
    <source>
        <dbReference type="SAM" id="MobiDB-lite"/>
    </source>
</evidence>
<dbReference type="OrthoDB" id="26387at2759"/>
<reference evidence="2" key="1">
    <citation type="journal article" date="2020" name="Fungal Divers.">
        <title>Resolving the Mortierellaceae phylogeny through synthesis of multi-gene phylogenetics and phylogenomics.</title>
        <authorList>
            <person name="Vandepol N."/>
            <person name="Liber J."/>
            <person name="Desiro A."/>
            <person name="Na H."/>
            <person name="Kennedy M."/>
            <person name="Barry K."/>
            <person name="Grigoriev I.V."/>
            <person name="Miller A.N."/>
            <person name="O'Donnell K."/>
            <person name="Stajich J.E."/>
            <person name="Bonito G."/>
        </authorList>
    </citation>
    <scope>NUCLEOTIDE SEQUENCE</scope>
    <source>
        <strain evidence="2">NVP60</strain>
    </source>
</reference>
<proteinExistence type="predicted"/>
<evidence type="ECO:0000313" key="2">
    <source>
        <dbReference type="EMBL" id="KAG0282614.1"/>
    </source>
</evidence>
<dbReference type="EMBL" id="JAAAIN010004155">
    <property type="protein sequence ID" value="KAG0282614.1"/>
    <property type="molecule type" value="Genomic_DNA"/>
</dbReference>
<feature type="region of interest" description="Disordered" evidence="1">
    <location>
        <begin position="116"/>
        <end position="139"/>
    </location>
</feature>
<name>A0A9P6UEI1_9FUNG</name>
<organism evidence="2 3">
    <name type="scientific">Linnemannia gamsii</name>
    <dbReference type="NCBI Taxonomy" id="64522"/>
    <lineage>
        <taxon>Eukaryota</taxon>
        <taxon>Fungi</taxon>
        <taxon>Fungi incertae sedis</taxon>
        <taxon>Mucoromycota</taxon>
        <taxon>Mortierellomycotina</taxon>
        <taxon>Mortierellomycetes</taxon>
        <taxon>Mortierellales</taxon>
        <taxon>Mortierellaceae</taxon>
        <taxon>Linnemannia</taxon>
    </lineage>
</organism>
<gene>
    <name evidence="2" type="ORF">BGZ97_008909</name>
</gene>
<keyword evidence="3" id="KW-1185">Reference proteome</keyword>
<dbReference type="Proteomes" id="UP000823405">
    <property type="component" value="Unassembled WGS sequence"/>
</dbReference>
<feature type="non-terminal residue" evidence="2">
    <location>
        <position position="139"/>
    </location>
</feature>
<feature type="non-terminal residue" evidence="2">
    <location>
        <position position="1"/>
    </location>
</feature>
<dbReference type="AlphaFoldDB" id="A0A9P6UEI1"/>